<dbReference type="GO" id="GO:0050661">
    <property type="term" value="F:NADP binding"/>
    <property type="evidence" value="ECO:0007669"/>
    <property type="project" value="InterPro"/>
</dbReference>
<dbReference type="Pfam" id="PF08501">
    <property type="entry name" value="Shikimate_dh_N"/>
    <property type="match status" value="1"/>
</dbReference>
<dbReference type="GO" id="GO:0008652">
    <property type="term" value="P:amino acid biosynthetic process"/>
    <property type="evidence" value="ECO:0007669"/>
    <property type="project" value="UniProtKB-KW"/>
</dbReference>
<feature type="binding site" evidence="8">
    <location>
        <begin position="247"/>
        <end position="249"/>
    </location>
    <ligand>
        <name>shikimate</name>
        <dbReference type="ChEBI" id="CHEBI:36208"/>
    </ligand>
</feature>
<keyword evidence="12" id="KW-1185">Reference proteome</keyword>
<evidence type="ECO:0000313" key="11">
    <source>
        <dbReference type="EMBL" id="MBA0084136.1"/>
    </source>
</evidence>
<keyword evidence="4 8" id="KW-0521">NADP</keyword>
<feature type="active site" description="Proton acceptor" evidence="8">
    <location>
        <position position="296"/>
    </location>
</feature>
<dbReference type="InterPro" id="IPR011342">
    <property type="entry name" value="Shikimate_DH"/>
</dbReference>
<dbReference type="InterPro" id="IPR041121">
    <property type="entry name" value="SDH_C"/>
</dbReference>
<dbReference type="GO" id="GO:0003855">
    <property type="term" value="F:3-dehydroquinate dehydratase activity"/>
    <property type="evidence" value="ECO:0007669"/>
    <property type="project" value="InterPro"/>
</dbReference>
<dbReference type="GO" id="GO:0009423">
    <property type="term" value="P:chorismate biosynthetic process"/>
    <property type="evidence" value="ECO:0007669"/>
    <property type="project" value="UniProtKB-UniRule"/>
</dbReference>
<evidence type="ECO:0000256" key="1">
    <source>
        <dbReference type="ARBA" id="ARBA00004871"/>
    </source>
</evidence>
<dbReference type="GO" id="GO:0019632">
    <property type="term" value="P:shikimate metabolic process"/>
    <property type="evidence" value="ECO:0007669"/>
    <property type="project" value="InterPro"/>
</dbReference>
<evidence type="ECO:0000313" key="12">
    <source>
        <dbReference type="Proteomes" id="UP000567293"/>
    </source>
</evidence>
<name>A0A7V8SVR7_9BACT</name>
<feature type="binding site" evidence="8">
    <location>
        <position position="440"/>
    </location>
    <ligand>
        <name>NADP(+)</name>
        <dbReference type="ChEBI" id="CHEBI:58349"/>
    </ligand>
</feature>
<evidence type="ECO:0000259" key="9">
    <source>
        <dbReference type="Pfam" id="PF08501"/>
    </source>
</evidence>
<dbReference type="CDD" id="cd01065">
    <property type="entry name" value="NAD_bind_Shikimate_DH"/>
    <property type="match status" value="1"/>
</dbReference>
<organism evidence="11 12">
    <name type="scientific">Candidatus Acidiferrum panamense</name>
    <dbReference type="NCBI Taxonomy" id="2741543"/>
    <lineage>
        <taxon>Bacteria</taxon>
        <taxon>Pseudomonadati</taxon>
        <taxon>Acidobacteriota</taxon>
        <taxon>Terriglobia</taxon>
        <taxon>Candidatus Acidiferrales</taxon>
        <taxon>Candidatus Acidiferrum</taxon>
    </lineage>
</organism>
<evidence type="ECO:0000256" key="8">
    <source>
        <dbReference type="HAMAP-Rule" id="MF_00222"/>
    </source>
</evidence>
<proteinExistence type="inferred from homology"/>
<dbReference type="SUPFAM" id="SSF53223">
    <property type="entry name" value="Aminoacid dehydrogenase-like, N-terminal domain"/>
    <property type="match status" value="1"/>
</dbReference>
<keyword evidence="6 8" id="KW-0057">Aromatic amino acid biosynthesis</keyword>
<dbReference type="Pfam" id="PF01487">
    <property type="entry name" value="DHquinase_I"/>
    <property type="match status" value="1"/>
</dbReference>
<evidence type="ECO:0000256" key="3">
    <source>
        <dbReference type="ARBA" id="ARBA00022605"/>
    </source>
</evidence>
<dbReference type="InterPro" id="IPR022893">
    <property type="entry name" value="Shikimate_DH_fam"/>
</dbReference>
<comment type="caution">
    <text evidence="11">The sequence shown here is derived from an EMBL/GenBank/DDBJ whole genome shotgun (WGS) entry which is preliminary data.</text>
</comment>
<comment type="subunit">
    <text evidence="8">Homodimer.</text>
</comment>
<sequence>MGLFGKGVSRVCAVVAASTARGMLRQVRVALRRTRTVELRLDWLETDAERLRFLNRLRKHVSPSVTFVATCRRKEGGGKFTGDIARQLHLLNQAREAGCRWCDIEMETFRELPDGFLRTYPVPPRILLSIHDFERMPNLPKRIVVSPHGQVDAVKIAARAKTIADSVRLLKVAWGSRNLVAVPMGDVGLPARLLALREGSELAYAPVEEATAPGQIALEEMVELYRSHLLTRLTRVYGVIGDPVGHSLSPLLHNTGFATRGVNAVYLPFLVEQLGDFLRAIPDFGIKGFSVTIPHKQAILKHLKECEPLAAKIGAVNTVVVRRDGSLYGCNTDYVGVLRALQRKMRIEGSRVLIFGAGGSARAAAFALARAGAKVSICARREHAAKQLARAVGGEAVSRGALPKESFDAVLNATPIGMHPHEGISPLSAHELQCRIVMDLIYRPERTKLLEIAAQKGIATVSGVNMFLAQGFAQWEIWTGKRAPEAAMRRAVLSALRWRS</sequence>
<dbReference type="CDD" id="cd00502">
    <property type="entry name" value="DHQase_I"/>
    <property type="match status" value="1"/>
</dbReference>
<feature type="binding site" evidence="8">
    <location>
        <position position="317"/>
    </location>
    <ligand>
        <name>shikimate</name>
        <dbReference type="ChEBI" id="CHEBI:36208"/>
    </ligand>
</feature>
<dbReference type="InterPro" id="IPR046346">
    <property type="entry name" value="Aminoacid_DH-like_N_sf"/>
</dbReference>
<dbReference type="GO" id="GO:0004764">
    <property type="term" value="F:shikimate 3-dehydrogenase (NADP+) activity"/>
    <property type="evidence" value="ECO:0007669"/>
    <property type="project" value="UniProtKB-UniRule"/>
</dbReference>
<feature type="binding site" evidence="8">
    <location>
        <position position="470"/>
    </location>
    <ligand>
        <name>shikimate</name>
        <dbReference type="ChEBI" id="CHEBI:36208"/>
    </ligand>
</feature>
<dbReference type="NCBIfam" id="TIGR00507">
    <property type="entry name" value="aroE"/>
    <property type="match status" value="1"/>
</dbReference>
<feature type="binding site" evidence="8">
    <location>
        <begin position="356"/>
        <end position="360"/>
    </location>
    <ligand>
        <name>NADP(+)</name>
        <dbReference type="ChEBI" id="CHEBI:58349"/>
    </ligand>
</feature>
<evidence type="ECO:0000256" key="7">
    <source>
        <dbReference type="ARBA" id="ARBA00049442"/>
    </source>
</evidence>
<dbReference type="InterPro" id="IPR001381">
    <property type="entry name" value="DHquinase_I"/>
</dbReference>
<dbReference type="SUPFAM" id="SSF51569">
    <property type="entry name" value="Aldolase"/>
    <property type="match status" value="1"/>
</dbReference>
<dbReference type="EC" id="1.1.1.25" evidence="2 8"/>
<evidence type="ECO:0000256" key="2">
    <source>
        <dbReference type="ARBA" id="ARBA00012962"/>
    </source>
</evidence>
<keyword evidence="5 8" id="KW-0560">Oxidoreductase</keyword>
<comment type="function">
    <text evidence="8">Involved in the biosynthesis of the chorismate, which leads to the biosynthesis of aromatic amino acids. Catalyzes the reversible NADPH linked reduction of 3-dehydroshikimate (DHSA) to yield shikimate (SA).</text>
</comment>
<evidence type="ECO:0000256" key="6">
    <source>
        <dbReference type="ARBA" id="ARBA00023141"/>
    </source>
</evidence>
<comment type="caution">
    <text evidence="8">Lacks conserved residue(s) required for the propagation of feature annotation.</text>
</comment>
<evidence type="ECO:0000256" key="4">
    <source>
        <dbReference type="ARBA" id="ARBA00022857"/>
    </source>
</evidence>
<feature type="binding site" evidence="8">
    <location>
        <position position="292"/>
    </location>
    <ligand>
        <name>shikimate</name>
        <dbReference type="ChEBI" id="CHEBI:36208"/>
    </ligand>
</feature>
<dbReference type="InterPro" id="IPR036291">
    <property type="entry name" value="NAD(P)-bd_dom_sf"/>
</dbReference>
<dbReference type="InterPro" id="IPR013785">
    <property type="entry name" value="Aldolase_TIM"/>
</dbReference>
<comment type="pathway">
    <text evidence="1 8">Metabolic intermediate biosynthesis; chorismate biosynthesis; chorismate from D-erythrose 4-phosphate and phosphoenolpyruvate: step 4/7.</text>
</comment>
<dbReference type="AlphaFoldDB" id="A0A7V8SVR7"/>
<dbReference type="UniPathway" id="UPA00053">
    <property type="reaction ID" value="UER00087"/>
</dbReference>
<keyword evidence="3 8" id="KW-0028">Amino-acid biosynthesis</keyword>
<feature type="domain" description="Shikimate dehydrogenase substrate binding N-terminal" evidence="9">
    <location>
        <begin position="239"/>
        <end position="319"/>
    </location>
</feature>
<dbReference type="InterPro" id="IPR013708">
    <property type="entry name" value="Shikimate_DH-bd_N"/>
</dbReference>
<feature type="binding site" evidence="8">
    <location>
        <position position="463"/>
    </location>
    <ligand>
        <name>NADP(+)</name>
        <dbReference type="ChEBI" id="CHEBI:58349"/>
    </ligand>
</feature>
<dbReference type="Proteomes" id="UP000567293">
    <property type="component" value="Unassembled WGS sequence"/>
</dbReference>
<dbReference type="Gene3D" id="3.20.20.70">
    <property type="entry name" value="Aldolase class I"/>
    <property type="match status" value="1"/>
</dbReference>
<reference evidence="11" key="1">
    <citation type="submission" date="2020-06" db="EMBL/GenBank/DDBJ databases">
        <title>Legume-microbial interactions unlock mineral nutrients during tropical forest succession.</title>
        <authorList>
            <person name="Epihov D.Z."/>
        </authorList>
    </citation>
    <scope>NUCLEOTIDE SEQUENCE [LARGE SCALE GENOMIC DNA]</scope>
    <source>
        <strain evidence="11">Pan2503</strain>
    </source>
</reference>
<dbReference type="HAMAP" id="MF_00222">
    <property type="entry name" value="Shikimate_DH_AroE"/>
    <property type="match status" value="1"/>
</dbReference>
<evidence type="ECO:0000259" key="10">
    <source>
        <dbReference type="Pfam" id="PF18317"/>
    </source>
</evidence>
<comment type="similarity">
    <text evidence="8">Belongs to the shikimate dehydrogenase family.</text>
</comment>
<gene>
    <name evidence="8 11" type="primary">aroE</name>
    <name evidence="11" type="ORF">HRJ53_03990</name>
</gene>
<dbReference type="SUPFAM" id="SSF51735">
    <property type="entry name" value="NAD(P)-binding Rossmann-fold domains"/>
    <property type="match status" value="1"/>
</dbReference>
<protein>
    <recommendedName>
        <fullName evidence="2 8">Shikimate dehydrogenase (NADP(+))</fullName>
        <shortName evidence="8">SDH</shortName>
        <ecNumber evidence="2 8">1.1.1.25</ecNumber>
    </recommendedName>
</protein>
<dbReference type="GO" id="GO:0009073">
    <property type="term" value="P:aromatic amino acid family biosynthetic process"/>
    <property type="evidence" value="ECO:0007669"/>
    <property type="project" value="UniProtKB-KW"/>
</dbReference>
<comment type="catalytic activity">
    <reaction evidence="7 8">
        <text>shikimate + NADP(+) = 3-dehydroshikimate + NADPH + H(+)</text>
        <dbReference type="Rhea" id="RHEA:17737"/>
        <dbReference type="ChEBI" id="CHEBI:15378"/>
        <dbReference type="ChEBI" id="CHEBI:16630"/>
        <dbReference type="ChEBI" id="CHEBI:36208"/>
        <dbReference type="ChEBI" id="CHEBI:57783"/>
        <dbReference type="ChEBI" id="CHEBI:58349"/>
        <dbReference type="EC" id="1.1.1.25"/>
    </reaction>
</comment>
<dbReference type="PANTHER" id="PTHR21089:SF1">
    <property type="entry name" value="BIFUNCTIONAL 3-DEHYDROQUINATE DEHYDRATASE_SHIKIMATE DEHYDROGENASE, CHLOROPLASTIC"/>
    <property type="match status" value="1"/>
</dbReference>
<dbReference type="EMBL" id="JACDQQ010000386">
    <property type="protein sequence ID" value="MBA0084136.1"/>
    <property type="molecule type" value="Genomic_DNA"/>
</dbReference>
<dbReference type="Gene3D" id="3.40.50.10860">
    <property type="entry name" value="Leucine Dehydrogenase, chain A, domain 1"/>
    <property type="match status" value="1"/>
</dbReference>
<feature type="domain" description="SDH C-terminal" evidence="10">
    <location>
        <begin position="463"/>
        <end position="493"/>
    </location>
</feature>
<accession>A0A7V8SVR7</accession>
<evidence type="ECO:0000256" key="5">
    <source>
        <dbReference type="ARBA" id="ARBA00023002"/>
    </source>
</evidence>
<dbReference type="PANTHER" id="PTHR21089">
    <property type="entry name" value="SHIKIMATE DEHYDROGENASE"/>
    <property type="match status" value="1"/>
</dbReference>
<dbReference type="Pfam" id="PF18317">
    <property type="entry name" value="SDH_C"/>
    <property type="match status" value="1"/>
</dbReference>
<feature type="binding site" evidence="8">
    <location>
        <position position="442"/>
    </location>
    <ligand>
        <name>shikimate</name>
        <dbReference type="ChEBI" id="CHEBI:36208"/>
    </ligand>
</feature>
<dbReference type="Gene3D" id="3.40.50.720">
    <property type="entry name" value="NAD(P)-binding Rossmann-like Domain"/>
    <property type="match status" value="1"/>
</dbReference>
<feature type="binding site" evidence="8">
    <location>
        <position position="333"/>
    </location>
    <ligand>
        <name>shikimate</name>
        <dbReference type="ChEBI" id="CHEBI:36208"/>
    </ligand>
</feature>